<accession>A0A1F6E643</accession>
<dbReference type="Proteomes" id="UP000176914">
    <property type="component" value="Unassembled WGS sequence"/>
</dbReference>
<evidence type="ECO:0000313" key="1">
    <source>
        <dbReference type="EMBL" id="OGG69175.1"/>
    </source>
</evidence>
<sequence>MSSFKELIVWQKSVELAKEIYKATGAFPSREMFGLQSQMCRAAVSVPSNIAEGKKRKTRKDFLQFLHIADGSAAELETQIIIAQSVYPRTNFVRAKSLLEEVQKMLGGMIKKLELPPAS</sequence>
<name>A0A1F6E643_9BACT</name>
<dbReference type="InterPro" id="IPR012657">
    <property type="entry name" value="23S_rRNA-intervening_sequence"/>
</dbReference>
<dbReference type="SUPFAM" id="SSF158446">
    <property type="entry name" value="IVS-encoded protein-like"/>
    <property type="match status" value="1"/>
</dbReference>
<dbReference type="PANTHER" id="PTHR38471:SF2">
    <property type="entry name" value="FOUR HELIX BUNDLE PROTEIN"/>
    <property type="match status" value="1"/>
</dbReference>
<evidence type="ECO:0008006" key="3">
    <source>
        <dbReference type="Google" id="ProtNLM"/>
    </source>
</evidence>
<protein>
    <recommendedName>
        <fullName evidence="3">Four helix bundle protein</fullName>
    </recommendedName>
</protein>
<dbReference type="PANTHER" id="PTHR38471">
    <property type="entry name" value="FOUR HELIX BUNDLE PROTEIN"/>
    <property type="match status" value="1"/>
</dbReference>
<evidence type="ECO:0000313" key="2">
    <source>
        <dbReference type="Proteomes" id="UP000176914"/>
    </source>
</evidence>
<dbReference type="EMBL" id="MFLL01000018">
    <property type="protein sequence ID" value="OGG69175.1"/>
    <property type="molecule type" value="Genomic_DNA"/>
</dbReference>
<organism evidence="1 2">
    <name type="scientific">Candidatus Kaiserbacteria bacterium RIFCSPHIGHO2_02_FULL_55_25</name>
    <dbReference type="NCBI Taxonomy" id="1798498"/>
    <lineage>
        <taxon>Bacteria</taxon>
        <taxon>Candidatus Kaiseribacteriota</taxon>
    </lineage>
</organism>
<reference evidence="1 2" key="1">
    <citation type="journal article" date="2016" name="Nat. Commun.">
        <title>Thousands of microbial genomes shed light on interconnected biogeochemical processes in an aquifer system.</title>
        <authorList>
            <person name="Anantharaman K."/>
            <person name="Brown C.T."/>
            <person name="Hug L.A."/>
            <person name="Sharon I."/>
            <person name="Castelle C.J."/>
            <person name="Probst A.J."/>
            <person name="Thomas B.C."/>
            <person name="Singh A."/>
            <person name="Wilkins M.J."/>
            <person name="Karaoz U."/>
            <person name="Brodie E.L."/>
            <person name="Williams K.H."/>
            <person name="Hubbard S.S."/>
            <person name="Banfield J.F."/>
        </authorList>
    </citation>
    <scope>NUCLEOTIDE SEQUENCE [LARGE SCALE GENOMIC DNA]</scope>
</reference>
<dbReference type="NCBIfam" id="TIGR02436">
    <property type="entry name" value="four helix bundle protein"/>
    <property type="match status" value="1"/>
</dbReference>
<gene>
    <name evidence="1" type="ORF">A3C20_03410</name>
</gene>
<comment type="caution">
    <text evidence="1">The sequence shown here is derived from an EMBL/GenBank/DDBJ whole genome shotgun (WGS) entry which is preliminary data.</text>
</comment>
<proteinExistence type="predicted"/>
<dbReference type="InterPro" id="IPR036583">
    <property type="entry name" value="23S_rRNA_IVS_sf"/>
</dbReference>
<dbReference type="Pfam" id="PF05635">
    <property type="entry name" value="23S_rRNA_IVP"/>
    <property type="match status" value="1"/>
</dbReference>
<dbReference type="CDD" id="cd16377">
    <property type="entry name" value="23S_rRNA_IVP_like"/>
    <property type="match status" value="1"/>
</dbReference>
<dbReference type="AlphaFoldDB" id="A0A1F6E643"/>
<dbReference type="Gene3D" id="1.20.1440.60">
    <property type="entry name" value="23S rRNA-intervening sequence"/>
    <property type="match status" value="1"/>
</dbReference>